<gene>
    <name evidence="3" type="ORF">B0H66DRAFT_628663</name>
</gene>
<sequence length="577" mass="65497">MRHLSVRSRYRLLVLCTIITLFRLLLPHESNDNVGPSFTISVPCIIRLWADRGKAAVNNPQLPTTPPPKDSNKNFFDRQKPLPPVPLPQIDKSSSNNNKKGKKEKPPYPKPGKLPSPTTPASTIQLSPDTLEKDFFTWGPRDPVSPPPKPPCKKPLRKPSPPNITDPFPLLSKNLSPFYQHLLDERISPKTSHAEEDTPLFIGFTRNWPQLLQCVLSYIAAGWPASDIYVVENTGTMHANRLGHLTLQNPFYLNHTQLSMLGVKVLITPTLLTFSQLQNYYAWTALSKNWTEYFWSHQDLMVFSFEYADNLYNQALSVLRYLRSPSSPKWANHFFSYDHLTLVNRDAILAVGGWDTHIPYYATDCDMYVRLMWAGYWQGSSEIGIILDVASVLTNVGALLRIPGIHASFSGDPGPPKESLPWWQALNSPQSTVSPENSGAYDTGIVRDDLPEVKFLKEMGKVVRNEKNVDRYGETYEHLVEVGIRMENEKYRKGAGGRNTWQTRQTGGQDEPFFRDSEGFENGLRKMIDVGREVFAEKWGHRGCDIARMGIRAEDAWKLERDWDVKTEGKGSQGGEW</sequence>
<dbReference type="EMBL" id="JAUEDM010000006">
    <property type="protein sequence ID" value="KAK3315504.1"/>
    <property type="molecule type" value="Genomic_DNA"/>
</dbReference>
<evidence type="ECO:0000313" key="3">
    <source>
        <dbReference type="EMBL" id="KAK3315504.1"/>
    </source>
</evidence>
<name>A0AAE0HZ06_9PEZI</name>
<protein>
    <recommendedName>
        <fullName evidence="5">Glycosyltransferase family 34 protein</fullName>
    </recommendedName>
</protein>
<keyword evidence="4" id="KW-1185">Reference proteome</keyword>
<accession>A0AAE0HZ06</accession>
<reference evidence="3" key="2">
    <citation type="submission" date="2023-06" db="EMBL/GenBank/DDBJ databases">
        <authorList>
            <consortium name="Lawrence Berkeley National Laboratory"/>
            <person name="Haridas S."/>
            <person name="Hensen N."/>
            <person name="Bonometti L."/>
            <person name="Westerberg I."/>
            <person name="Brannstrom I.O."/>
            <person name="Guillou S."/>
            <person name="Cros-Aarteil S."/>
            <person name="Calhoun S."/>
            <person name="Kuo A."/>
            <person name="Mondo S."/>
            <person name="Pangilinan J."/>
            <person name="Riley R."/>
            <person name="Labutti K."/>
            <person name="Andreopoulos B."/>
            <person name="Lipzen A."/>
            <person name="Chen C."/>
            <person name="Yanf M."/>
            <person name="Daum C."/>
            <person name="Ng V."/>
            <person name="Clum A."/>
            <person name="Steindorff A."/>
            <person name="Ohm R."/>
            <person name="Martin F."/>
            <person name="Silar P."/>
            <person name="Natvig D."/>
            <person name="Lalanne C."/>
            <person name="Gautier V."/>
            <person name="Ament-Velasquez S.L."/>
            <person name="Kruys A."/>
            <person name="Hutchinson M.I."/>
            <person name="Powell A.J."/>
            <person name="Barry K."/>
            <person name="Miller A.N."/>
            <person name="Grigoriev I.V."/>
            <person name="Debuchy R."/>
            <person name="Gladieux P."/>
            <person name="Thoren M.H."/>
            <person name="Johannesson H."/>
        </authorList>
    </citation>
    <scope>NUCLEOTIDE SEQUENCE</scope>
    <source>
        <strain evidence="3">CBS 118394</strain>
    </source>
</reference>
<dbReference type="SUPFAM" id="SSF53448">
    <property type="entry name" value="Nucleotide-diphospho-sugar transferases"/>
    <property type="match status" value="1"/>
</dbReference>
<proteinExistence type="predicted"/>
<feature type="region of interest" description="Disordered" evidence="1">
    <location>
        <begin position="57"/>
        <end position="166"/>
    </location>
</feature>
<evidence type="ECO:0008006" key="5">
    <source>
        <dbReference type="Google" id="ProtNLM"/>
    </source>
</evidence>
<feature type="region of interest" description="Disordered" evidence="1">
    <location>
        <begin position="495"/>
        <end position="514"/>
    </location>
</feature>
<evidence type="ECO:0000256" key="1">
    <source>
        <dbReference type="SAM" id="MobiDB-lite"/>
    </source>
</evidence>
<comment type="caution">
    <text evidence="3">The sequence shown here is derived from an EMBL/GenBank/DDBJ whole genome shotgun (WGS) entry which is preliminary data.</text>
</comment>
<evidence type="ECO:0000256" key="2">
    <source>
        <dbReference type="SAM" id="SignalP"/>
    </source>
</evidence>
<organism evidence="3 4">
    <name type="scientific">Apodospora peruviana</name>
    <dbReference type="NCBI Taxonomy" id="516989"/>
    <lineage>
        <taxon>Eukaryota</taxon>
        <taxon>Fungi</taxon>
        <taxon>Dikarya</taxon>
        <taxon>Ascomycota</taxon>
        <taxon>Pezizomycotina</taxon>
        <taxon>Sordariomycetes</taxon>
        <taxon>Sordariomycetidae</taxon>
        <taxon>Sordariales</taxon>
        <taxon>Lasiosphaeriaceae</taxon>
        <taxon>Apodospora</taxon>
    </lineage>
</organism>
<reference evidence="3" key="1">
    <citation type="journal article" date="2023" name="Mol. Phylogenet. Evol.">
        <title>Genome-scale phylogeny and comparative genomics of the fungal order Sordariales.</title>
        <authorList>
            <person name="Hensen N."/>
            <person name="Bonometti L."/>
            <person name="Westerberg I."/>
            <person name="Brannstrom I.O."/>
            <person name="Guillou S."/>
            <person name="Cros-Aarteil S."/>
            <person name="Calhoun S."/>
            <person name="Haridas S."/>
            <person name="Kuo A."/>
            <person name="Mondo S."/>
            <person name="Pangilinan J."/>
            <person name="Riley R."/>
            <person name="LaButti K."/>
            <person name="Andreopoulos B."/>
            <person name="Lipzen A."/>
            <person name="Chen C."/>
            <person name="Yan M."/>
            <person name="Daum C."/>
            <person name="Ng V."/>
            <person name="Clum A."/>
            <person name="Steindorff A."/>
            <person name="Ohm R.A."/>
            <person name="Martin F."/>
            <person name="Silar P."/>
            <person name="Natvig D.O."/>
            <person name="Lalanne C."/>
            <person name="Gautier V."/>
            <person name="Ament-Velasquez S.L."/>
            <person name="Kruys A."/>
            <person name="Hutchinson M.I."/>
            <person name="Powell A.J."/>
            <person name="Barry K."/>
            <person name="Miller A.N."/>
            <person name="Grigoriev I.V."/>
            <person name="Debuchy R."/>
            <person name="Gladieux P."/>
            <person name="Hiltunen Thoren M."/>
            <person name="Johannesson H."/>
        </authorList>
    </citation>
    <scope>NUCLEOTIDE SEQUENCE</scope>
    <source>
        <strain evidence="3">CBS 118394</strain>
    </source>
</reference>
<feature type="compositionally biased region" description="Polar residues" evidence="1">
    <location>
        <begin position="119"/>
        <end position="128"/>
    </location>
</feature>
<feature type="signal peptide" evidence="2">
    <location>
        <begin position="1"/>
        <end position="27"/>
    </location>
</feature>
<feature type="compositionally biased region" description="Polar residues" evidence="1">
    <location>
        <begin position="499"/>
        <end position="508"/>
    </location>
</feature>
<dbReference type="Proteomes" id="UP001283341">
    <property type="component" value="Unassembled WGS sequence"/>
</dbReference>
<feature type="chain" id="PRO_5042205095" description="Glycosyltransferase family 34 protein" evidence="2">
    <location>
        <begin position="28"/>
        <end position="577"/>
    </location>
</feature>
<dbReference type="InterPro" id="IPR029044">
    <property type="entry name" value="Nucleotide-diphossugar_trans"/>
</dbReference>
<feature type="compositionally biased region" description="Pro residues" evidence="1">
    <location>
        <begin position="108"/>
        <end position="118"/>
    </location>
</feature>
<keyword evidence="2" id="KW-0732">Signal</keyword>
<feature type="compositionally biased region" description="Basic and acidic residues" evidence="1">
    <location>
        <begin position="70"/>
        <end position="80"/>
    </location>
</feature>
<evidence type="ECO:0000313" key="4">
    <source>
        <dbReference type="Proteomes" id="UP001283341"/>
    </source>
</evidence>
<dbReference type="AlphaFoldDB" id="A0AAE0HZ06"/>